<protein>
    <recommendedName>
        <fullName evidence="3">protein-serine/threonine phosphatase</fullName>
        <ecNumber evidence="3">3.1.3.16</ecNumber>
    </recommendedName>
</protein>
<feature type="region of interest" description="Disordered" evidence="10">
    <location>
        <begin position="1"/>
        <end position="32"/>
    </location>
</feature>
<keyword evidence="8" id="KW-0464">Manganese</keyword>
<dbReference type="SUPFAM" id="SSF81606">
    <property type="entry name" value="PP2C-like"/>
    <property type="match status" value="1"/>
</dbReference>
<keyword evidence="5 9" id="KW-0378">Hydrolase</keyword>
<evidence type="ECO:0000259" key="11">
    <source>
        <dbReference type="PROSITE" id="PS51746"/>
    </source>
</evidence>
<dbReference type="KEGG" id="egr:104433497"/>
<gene>
    <name evidence="12" type="ORF">EUGRSUZ_B03277</name>
</gene>
<comment type="similarity">
    <text evidence="9">Belongs to the PP2C family.</text>
</comment>
<proteinExistence type="inferred from homology"/>
<dbReference type="InParanoid" id="A0A059D8V1"/>
<comment type="cofactor">
    <cofactor evidence="2">
        <name>Mg(2+)</name>
        <dbReference type="ChEBI" id="CHEBI:18420"/>
    </cofactor>
</comment>
<keyword evidence="7 9" id="KW-0904">Protein phosphatase</keyword>
<dbReference type="OrthoDB" id="10264738at2759"/>
<evidence type="ECO:0000256" key="4">
    <source>
        <dbReference type="ARBA" id="ARBA00022723"/>
    </source>
</evidence>
<dbReference type="Pfam" id="PF00481">
    <property type="entry name" value="PP2C"/>
    <property type="match status" value="1"/>
</dbReference>
<dbReference type="AlphaFoldDB" id="A0A059D8V1"/>
<dbReference type="FunCoup" id="A0A059D8V1">
    <property type="interactions" value="1"/>
</dbReference>
<accession>A0A059D8V1</accession>
<comment type="cofactor">
    <cofactor evidence="1">
        <name>Mn(2+)</name>
        <dbReference type="ChEBI" id="CHEBI:29035"/>
    </cofactor>
</comment>
<keyword evidence="6" id="KW-0460">Magnesium</keyword>
<dbReference type="PROSITE" id="PS51746">
    <property type="entry name" value="PPM_2"/>
    <property type="match status" value="1"/>
</dbReference>
<organism evidence="12">
    <name type="scientific">Eucalyptus grandis</name>
    <name type="common">Flooded gum</name>
    <dbReference type="NCBI Taxonomy" id="71139"/>
    <lineage>
        <taxon>Eukaryota</taxon>
        <taxon>Viridiplantae</taxon>
        <taxon>Streptophyta</taxon>
        <taxon>Embryophyta</taxon>
        <taxon>Tracheophyta</taxon>
        <taxon>Spermatophyta</taxon>
        <taxon>Magnoliopsida</taxon>
        <taxon>eudicotyledons</taxon>
        <taxon>Gunneridae</taxon>
        <taxon>Pentapetalae</taxon>
        <taxon>rosids</taxon>
        <taxon>malvids</taxon>
        <taxon>Myrtales</taxon>
        <taxon>Myrtaceae</taxon>
        <taxon>Myrtoideae</taxon>
        <taxon>Eucalypteae</taxon>
        <taxon>Eucalyptus</taxon>
    </lineage>
</organism>
<evidence type="ECO:0000256" key="7">
    <source>
        <dbReference type="ARBA" id="ARBA00022912"/>
    </source>
</evidence>
<keyword evidence="4" id="KW-0479">Metal-binding</keyword>
<evidence type="ECO:0000256" key="9">
    <source>
        <dbReference type="RuleBase" id="RU003465"/>
    </source>
</evidence>
<evidence type="ECO:0000256" key="1">
    <source>
        <dbReference type="ARBA" id="ARBA00001936"/>
    </source>
</evidence>
<dbReference type="InterPro" id="IPR001932">
    <property type="entry name" value="PPM-type_phosphatase-like_dom"/>
</dbReference>
<dbReference type="GO" id="GO:0046872">
    <property type="term" value="F:metal ion binding"/>
    <property type="evidence" value="ECO:0007669"/>
    <property type="project" value="UniProtKB-KW"/>
</dbReference>
<evidence type="ECO:0000313" key="12">
    <source>
        <dbReference type="EMBL" id="KCW86650.1"/>
    </source>
</evidence>
<dbReference type="EC" id="3.1.3.16" evidence="3"/>
<reference evidence="12" key="1">
    <citation type="submission" date="2013-07" db="EMBL/GenBank/DDBJ databases">
        <title>The genome of Eucalyptus grandis.</title>
        <authorList>
            <person name="Schmutz J."/>
            <person name="Hayes R."/>
            <person name="Myburg A."/>
            <person name="Tuskan G."/>
            <person name="Grattapaglia D."/>
            <person name="Rokhsar D.S."/>
        </authorList>
    </citation>
    <scope>NUCLEOTIDE SEQUENCE</scope>
    <source>
        <tissue evidence="12">Leaf extractions</tissue>
    </source>
</reference>
<feature type="domain" description="PPM-type phosphatase" evidence="11">
    <location>
        <begin position="60"/>
        <end position="412"/>
    </location>
</feature>
<dbReference type="PROSITE" id="PS01032">
    <property type="entry name" value="PPM_1"/>
    <property type="match status" value="1"/>
</dbReference>
<feature type="compositionally biased region" description="Polar residues" evidence="10">
    <location>
        <begin position="1"/>
        <end position="11"/>
    </location>
</feature>
<dbReference type="eggNOG" id="KOG0698">
    <property type="taxonomic scope" value="Eukaryota"/>
</dbReference>
<evidence type="ECO:0000256" key="5">
    <source>
        <dbReference type="ARBA" id="ARBA00022801"/>
    </source>
</evidence>
<evidence type="ECO:0000256" key="10">
    <source>
        <dbReference type="SAM" id="MobiDB-lite"/>
    </source>
</evidence>
<evidence type="ECO:0000256" key="8">
    <source>
        <dbReference type="ARBA" id="ARBA00023211"/>
    </source>
</evidence>
<dbReference type="CDD" id="cd00143">
    <property type="entry name" value="PP2Cc"/>
    <property type="match status" value="1"/>
</dbReference>
<dbReference type="InterPro" id="IPR000222">
    <property type="entry name" value="PP2C_BS"/>
</dbReference>
<sequence>MASDPSSSSTGALALPSPSAKRKRPSKLEIPSVLRELQPDQLRSRDLACRDDAVCFGEPGVAVASFKGKKQLMEDAFKIASSLDGNPSKGFFGVYDGHGGRKAADYVAEHLHENILEKMGNADASSDKEAAIKAGYLKTDREFMTQGLSSGACCVTALIQGQEIAISNLGDCRAVLCRGGVAEALTKDHRADKEDEKQRIEDMGGFVEMHRGSWRVHGILSVSRSIGDAHLKQWVMAEPDTRVLHLTGDMEFLVLASDGLWEEVGNQEAVNIVKRSCLADKATFSSTDLHKDENDEYGCVNVSPSSKLRRILLLKQQKKIKQSPSHRRPLESWKDSENEFFGEIDSPPLKSRRVSLVKRINTKTECLSSQENNGDCNKGFSPVGLIAACKELANLAISRGSLDDITVMVVDLSQFRRDKVI</sequence>
<dbReference type="OMA" id="YGCVNVS"/>
<name>A0A059D8V1_EUCGR</name>
<dbReference type="GO" id="GO:0004722">
    <property type="term" value="F:protein serine/threonine phosphatase activity"/>
    <property type="evidence" value="ECO:0000318"/>
    <property type="project" value="GO_Central"/>
</dbReference>
<evidence type="ECO:0000256" key="6">
    <source>
        <dbReference type="ARBA" id="ARBA00022842"/>
    </source>
</evidence>
<dbReference type="EMBL" id="KK198754">
    <property type="protein sequence ID" value="KCW86650.1"/>
    <property type="molecule type" value="Genomic_DNA"/>
</dbReference>
<dbReference type="InterPro" id="IPR036457">
    <property type="entry name" value="PPM-type-like_dom_sf"/>
</dbReference>
<dbReference type="PANTHER" id="PTHR47992">
    <property type="entry name" value="PROTEIN PHOSPHATASE"/>
    <property type="match status" value="1"/>
</dbReference>
<dbReference type="GO" id="GO:1902531">
    <property type="term" value="P:regulation of intracellular signal transduction"/>
    <property type="evidence" value="ECO:0000318"/>
    <property type="project" value="GO_Central"/>
</dbReference>
<dbReference type="InterPro" id="IPR015655">
    <property type="entry name" value="PP2C"/>
</dbReference>
<evidence type="ECO:0000256" key="2">
    <source>
        <dbReference type="ARBA" id="ARBA00001946"/>
    </source>
</evidence>
<dbReference type="SMART" id="SM00332">
    <property type="entry name" value="PP2Cc"/>
    <property type="match status" value="1"/>
</dbReference>
<dbReference type="Gramene" id="KCW86650">
    <property type="protein sequence ID" value="KCW86650"/>
    <property type="gene ID" value="EUGRSUZ_B03277"/>
</dbReference>
<evidence type="ECO:0000256" key="3">
    <source>
        <dbReference type="ARBA" id="ARBA00013081"/>
    </source>
</evidence>
<dbReference type="Gene3D" id="3.60.40.10">
    <property type="entry name" value="PPM-type phosphatase domain"/>
    <property type="match status" value="2"/>
</dbReference>